<dbReference type="AlphaFoldDB" id="A0A9D7AIA7"/>
<name>A0A9D7AIA7_9GAMM</name>
<dbReference type="RefSeq" id="WP_228398452.1">
    <property type="nucleotide sequence ID" value="NZ_JADRCP010000002.1"/>
</dbReference>
<dbReference type="EMBL" id="JADRCP010000002">
    <property type="protein sequence ID" value="MBK5176590.1"/>
    <property type="molecule type" value="Genomic_DNA"/>
</dbReference>
<dbReference type="GO" id="GO:0006313">
    <property type="term" value="P:DNA transposition"/>
    <property type="evidence" value="ECO:0007669"/>
    <property type="project" value="TreeGrafter"/>
</dbReference>
<comment type="caution">
    <text evidence="2">The sequence shown here is derived from an EMBL/GenBank/DDBJ whole genome shotgun (WGS) entry which is preliminary data.</text>
</comment>
<dbReference type="Proteomes" id="UP000807542">
    <property type="component" value="Unassembled WGS sequence"/>
</dbReference>
<gene>
    <name evidence="2" type="ORF">I2492_09670</name>
    <name evidence="1" type="ORF">I2493_11715</name>
</gene>
<keyword evidence="4" id="KW-1185">Reference proteome</keyword>
<sequence length="97" mass="11087">MHNHPQICLYCCEVNSVRKHGLAASGSQRYYCMSCKKTYQVKYIYQANEINIQRQITALSDEGKSNIEISRLLGVSLRVVDRIINQMALMDSLNSET</sequence>
<dbReference type="EMBL" id="JADRCQ010000002">
    <property type="protein sequence ID" value="MBK5073679.1"/>
    <property type="molecule type" value="Genomic_DNA"/>
</dbReference>
<evidence type="ECO:0000313" key="4">
    <source>
        <dbReference type="Proteomes" id="UP001296969"/>
    </source>
</evidence>
<proteinExistence type="predicted"/>
<dbReference type="PANTHER" id="PTHR47923:SF1">
    <property type="entry name" value="INSERTION ELEMENT IS1 1 PROTEIN INSA-RELATED"/>
    <property type="match status" value="1"/>
</dbReference>
<evidence type="ECO:0000313" key="1">
    <source>
        <dbReference type="EMBL" id="MBK5073679.1"/>
    </source>
</evidence>
<evidence type="ECO:0000313" key="3">
    <source>
        <dbReference type="Proteomes" id="UP000807542"/>
    </source>
</evidence>
<dbReference type="InterPro" id="IPR051252">
    <property type="entry name" value="IS1_transposase_InsA"/>
</dbReference>
<protein>
    <submittedName>
        <fullName evidence="2">IS1 family transposase</fullName>
    </submittedName>
</protein>
<reference evidence="2 4" key="1">
    <citation type="submission" date="2020-11" db="EMBL/GenBank/DDBJ databases">
        <title>Insectihabitans protaetiae gen. nov. sp. nov. and Insectihabitans allomyrinae sp. nov., isolated from larvae of Protaetia brevitarsis seulensis and Allomyrina dichotoma, respectively.</title>
        <authorList>
            <person name="Lee S.D."/>
            <person name="Byeon Y.-S."/>
            <person name="Kim S.-M."/>
            <person name="Yang H.L."/>
            <person name="Kim I.S."/>
        </authorList>
    </citation>
    <scope>NUCLEOTIDE SEQUENCE</scope>
    <source>
        <strain evidence="2">CWB-B4</strain>
        <strain evidence="1 4">CWB-B43</strain>
    </source>
</reference>
<evidence type="ECO:0000313" key="2">
    <source>
        <dbReference type="EMBL" id="MBK5176590.1"/>
    </source>
</evidence>
<organism evidence="2 3">
    <name type="scientific">Limnobaculum xujianqingii</name>
    <dbReference type="NCBI Taxonomy" id="2738837"/>
    <lineage>
        <taxon>Bacteria</taxon>
        <taxon>Pseudomonadati</taxon>
        <taxon>Pseudomonadota</taxon>
        <taxon>Gammaproteobacteria</taxon>
        <taxon>Enterobacterales</taxon>
        <taxon>Budviciaceae</taxon>
        <taxon>Limnobaculum</taxon>
    </lineage>
</organism>
<dbReference type="Proteomes" id="UP001296969">
    <property type="component" value="Unassembled WGS sequence"/>
</dbReference>
<accession>A0A9D7AIA7</accession>
<dbReference type="PANTHER" id="PTHR47923">
    <property type="entry name" value="INSERTION ELEMENT IS1 1 PROTEIN INSA-RELATED"/>
    <property type="match status" value="1"/>
</dbReference>